<feature type="region of interest" description="Disordered" evidence="1">
    <location>
        <begin position="315"/>
        <end position="334"/>
    </location>
</feature>
<reference evidence="3 4" key="1">
    <citation type="submission" date="2024-08" db="EMBL/GenBank/DDBJ databases">
        <title>Gnathostoma spinigerum genome.</title>
        <authorList>
            <person name="Gonzalez-Bertolin B."/>
            <person name="Monzon S."/>
            <person name="Zaballos A."/>
            <person name="Jimenez P."/>
            <person name="Dekumyoy P."/>
            <person name="Varona S."/>
            <person name="Cuesta I."/>
            <person name="Sumanam S."/>
            <person name="Adisakwattana P."/>
            <person name="Gasser R.B."/>
            <person name="Hernandez-Gonzalez A."/>
            <person name="Young N.D."/>
            <person name="Perteguer M.J."/>
        </authorList>
    </citation>
    <scope>NUCLEOTIDE SEQUENCE [LARGE SCALE GENOMIC DNA]</scope>
    <source>
        <strain evidence="3">AL3</strain>
        <tissue evidence="3">Liver</tissue>
    </source>
</reference>
<proteinExistence type="predicted"/>
<dbReference type="EMBL" id="JBGFUD010003240">
    <property type="protein sequence ID" value="MFH4978475.1"/>
    <property type="molecule type" value="Genomic_DNA"/>
</dbReference>
<evidence type="ECO:0000313" key="3">
    <source>
        <dbReference type="EMBL" id="MFH4978475.1"/>
    </source>
</evidence>
<accession>A0ABD6EFU2</accession>
<feature type="chain" id="PRO_5044820879" evidence="2">
    <location>
        <begin position="19"/>
        <end position="595"/>
    </location>
</feature>
<protein>
    <submittedName>
        <fullName evidence="3">Uncharacterized protein</fullName>
    </submittedName>
</protein>
<feature type="signal peptide" evidence="2">
    <location>
        <begin position="1"/>
        <end position="18"/>
    </location>
</feature>
<gene>
    <name evidence="3" type="ORF">AB6A40_005184</name>
</gene>
<dbReference type="Proteomes" id="UP001608902">
    <property type="component" value="Unassembled WGS sequence"/>
</dbReference>
<evidence type="ECO:0000256" key="1">
    <source>
        <dbReference type="SAM" id="MobiDB-lite"/>
    </source>
</evidence>
<dbReference type="AlphaFoldDB" id="A0ABD6EFU2"/>
<name>A0ABD6EFU2_9BILA</name>
<evidence type="ECO:0000313" key="4">
    <source>
        <dbReference type="Proteomes" id="UP001608902"/>
    </source>
</evidence>
<sequence>MFFFKLLIVSFLAVGINANETGGQARTKRLKRCCDMLCNCGSSRRCSCSSGLQIQPTTCIQCSVDGQASSSEGCQPACMRSCTQACNRGSQCLSACAATCSLTCSIYAQRQQTALQSLIVGPSSDQELQHDTASLQQSQDASLSKYQVDQVQVMPTVNRQDLSQSISESLPVQTASVNQQSAGLTASAQYSTQFQQPIQQQTQQSVSLNAQQSLSTLASPQQFEQQQQQQPTSINFNQQPCANIEISCFNAYQSQQPVPIRIQSPVQQQQVTTYRSLGQNIGVNYQSPEAVQIGETNTQISSPLEQVSTYSSGQRMGSSLALPPQVQRPSSVPAQSYSGLSQNIPVQVPFSGTQMHTNQLRYPPSQPQKPIVVPSQSPCERCEGACLQNKLQDSYASCQASCASQCGQAPLAPMAIGNTTAYKQLSSQSFTQSGQLSYLGSDAATNRIYTDITGSLPLASYQTQNSLNSLAGPASTSQGTNTWTSNIHTVPGSIPSTSIQSSASISPSASRVSQTFPSSLPNQLLKTTVQNPFQVPLMSSPSQPVAPITSIPSNDIIQTIPCIPSQSAASQCGCPVGFTVCIDITLNAPQCCKKR</sequence>
<keyword evidence="4" id="KW-1185">Reference proteome</keyword>
<organism evidence="3 4">
    <name type="scientific">Gnathostoma spinigerum</name>
    <dbReference type="NCBI Taxonomy" id="75299"/>
    <lineage>
        <taxon>Eukaryota</taxon>
        <taxon>Metazoa</taxon>
        <taxon>Ecdysozoa</taxon>
        <taxon>Nematoda</taxon>
        <taxon>Chromadorea</taxon>
        <taxon>Rhabditida</taxon>
        <taxon>Spirurina</taxon>
        <taxon>Gnathostomatomorpha</taxon>
        <taxon>Gnathostomatoidea</taxon>
        <taxon>Gnathostomatidae</taxon>
        <taxon>Gnathostoma</taxon>
    </lineage>
</organism>
<comment type="caution">
    <text evidence="3">The sequence shown here is derived from an EMBL/GenBank/DDBJ whole genome shotgun (WGS) entry which is preliminary data.</text>
</comment>
<keyword evidence="2" id="KW-0732">Signal</keyword>
<evidence type="ECO:0000256" key="2">
    <source>
        <dbReference type="SAM" id="SignalP"/>
    </source>
</evidence>